<dbReference type="PANTHER" id="PTHR48012">
    <property type="entry name" value="STERILE20-LIKE KINASE, ISOFORM B-RELATED"/>
    <property type="match status" value="1"/>
</dbReference>
<dbReference type="Pfam" id="PF00069">
    <property type="entry name" value="Pkinase"/>
    <property type="match status" value="1"/>
</dbReference>
<evidence type="ECO:0000256" key="2">
    <source>
        <dbReference type="ARBA" id="ARBA00022741"/>
    </source>
</evidence>
<feature type="binding site" evidence="4">
    <location>
        <position position="65"/>
    </location>
    <ligand>
        <name>ATP</name>
        <dbReference type="ChEBI" id="CHEBI:30616"/>
    </ligand>
</feature>
<name>A0A0L0US82_9BASI</name>
<sequence>MPLTGLTSTTSNSVGSSSAVLQHIQAHRDTPVEQLFTKLDIVGKGAYGAVYKGIHIATQTVLALKVINLDTAEDDIIEIQREVALLSQLRDSDKHNCIGYHGCHFYQTELWIAMDFASGGSIRTLLKPGKIDEKYTQLIIRETLIGLNYLHRQEIIHRDIKSANILLTNSNRVLLCDFGIAAPLQTTNHKRSTFIGTPYWMAPEVITDGKLYDTKADIWSLGITLYEMLNGNPPFSDLTPAKVILKIPRSQPAKLEGNQFSNSVKEFLAACLIDEPNDDLTTRYSRWINSGGVRQSLADISISDQTNPGRESPPLDKADWDFMEDHSELDSYKMDGINSIDPNDQSIDPSSKDGAVTLRPHQAAASTAVAPMRQARPHRLMKLFEDDSNDKNGGAMFNKFNFQQHSYSNPISPANNNSFGNSGPSTSPVVGLGFPVPGMIGVNSTNELRMELPTPPTISIPTTEEFDQFLEPPTYHGDPTNPNRPFSPSSSSYNRSITPTPSRLKQAPSSTLSGKSKVDGLNTTPLLPSPPLGPDTHNNPSKLFARGASPPPLPTSPSLPLVSSETNKSNPSSSSSRNRANTTPLIIDGNRLAMNPNSPALPSPMLNNNCSNFSSSAGGNGKQFAGNGFSFGGPSSSTTSSHPPPLTLLTGSNNHESNHSFGGPSSSSSSSSTTSSHPPPLTLLTGSNNHESSHSFTNQQNHGGTSHYNPPSHQITTERERSHTTNNHIKTSVTSNSSHHNGSSSSYANLNGNGNNNLSTSMMSGASNASNFRSRLTGESSSRGELMINKISNNNSSLSSSVSSMTSSNNNQAPHVPFPSGTTSTHQANSSSNSTRAILSGSSTSTSTSTTNHQVQLIPNWPTGDKIQVHKDLAYRELTNVKDVKIQLDYNCNLLRSWLDTCDQGLGLLIDSLK</sequence>
<dbReference type="OrthoDB" id="248923at2759"/>
<dbReference type="InterPro" id="IPR050629">
    <property type="entry name" value="STE20/SPS1-PAK"/>
</dbReference>
<gene>
    <name evidence="7" type="ORF">PSTG_16611</name>
</gene>
<feature type="compositionally biased region" description="Low complexity" evidence="5">
    <location>
        <begin position="793"/>
        <end position="811"/>
    </location>
</feature>
<keyword evidence="7" id="KW-0418">Kinase</keyword>
<feature type="domain" description="Protein kinase" evidence="6">
    <location>
        <begin position="36"/>
        <end position="297"/>
    </location>
</feature>
<comment type="caution">
    <text evidence="7">The sequence shown here is derived from an EMBL/GenBank/DDBJ whole genome shotgun (WGS) entry which is preliminary data.</text>
</comment>
<proteinExistence type="predicted"/>
<dbReference type="Gene3D" id="1.10.510.10">
    <property type="entry name" value="Transferase(Phosphotransferase) domain 1"/>
    <property type="match status" value="1"/>
</dbReference>
<dbReference type="PROSITE" id="PS00108">
    <property type="entry name" value="PROTEIN_KINASE_ST"/>
    <property type="match status" value="1"/>
</dbReference>
<evidence type="ECO:0000256" key="5">
    <source>
        <dbReference type="SAM" id="MobiDB-lite"/>
    </source>
</evidence>
<feature type="region of interest" description="Disordered" evidence="5">
    <location>
        <begin position="793"/>
        <end position="857"/>
    </location>
</feature>
<dbReference type="STRING" id="1165861.A0A0L0US82"/>
<protein>
    <recommendedName>
        <fullName evidence="1">non-specific serine/threonine protein kinase</fullName>
        <ecNumber evidence="1">2.7.11.1</ecNumber>
    </recommendedName>
</protein>
<evidence type="ECO:0000313" key="8">
    <source>
        <dbReference type="Proteomes" id="UP000054564"/>
    </source>
</evidence>
<keyword evidence="8" id="KW-1185">Reference proteome</keyword>
<evidence type="ECO:0000256" key="3">
    <source>
        <dbReference type="ARBA" id="ARBA00022840"/>
    </source>
</evidence>
<dbReference type="AlphaFoldDB" id="A0A0L0US82"/>
<keyword evidence="2 4" id="KW-0547">Nucleotide-binding</keyword>
<feature type="compositionally biased region" description="Low complexity" evidence="5">
    <location>
        <begin position="662"/>
        <end position="687"/>
    </location>
</feature>
<keyword evidence="7" id="KW-0808">Transferase</keyword>
<dbReference type="PROSITE" id="PS50011">
    <property type="entry name" value="PROTEIN_KINASE_DOM"/>
    <property type="match status" value="1"/>
</dbReference>
<evidence type="ECO:0000313" key="7">
    <source>
        <dbReference type="EMBL" id="KNE89933.1"/>
    </source>
</evidence>
<organism evidence="7 8">
    <name type="scientific">Puccinia striiformis f. sp. tritici PST-78</name>
    <dbReference type="NCBI Taxonomy" id="1165861"/>
    <lineage>
        <taxon>Eukaryota</taxon>
        <taxon>Fungi</taxon>
        <taxon>Dikarya</taxon>
        <taxon>Basidiomycota</taxon>
        <taxon>Pucciniomycotina</taxon>
        <taxon>Pucciniomycetes</taxon>
        <taxon>Pucciniales</taxon>
        <taxon>Pucciniaceae</taxon>
        <taxon>Puccinia</taxon>
    </lineage>
</organism>
<feature type="region of interest" description="Disordered" evidence="5">
    <location>
        <begin position="469"/>
        <end position="603"/>
    </location>
</feature>
<keyword evidence="3 4" id="KW-0067">ATP-binding</keyword>
<dbReference type="EC" id="2.7.11.1" evidence="1"/>
<evidence type="ECO:0000256" key="4">
    <source>
        <dbReference type="PROSITE-ProRule" id="PRU10141"/>
    </source>
</evidence>
<dbReference type="InterPro" id="IPR000719">
    <property type="entry name" value="Prot_kinase_dom"/>
</dbReference>
<dbReference type="GO" id="GO:0005737">
    <property type="term" value="C:cytoplasm"/>
    <property type="evidence" value="ECO:0007669"/>
    <property type="project" value="TreeGrafter"/>
</dbReference>
<evidence type="ECO:0000256" key="1">
    <source>
        <dbReference type="ARBA" id="ARBA00012513"/>
    </source>
</evidence>
<feature type="compositionally biased region" description="Polar residues" evidence="5">
    <location>
        <begin position="688"/>
        <end position="715"/>
    </location>
</feature>
<dbReference type="EMBL" id="AJIL01000288">
    <property type="protein sequence ID" value="KNE89933.1"/>
    <property type="molecule type" value="Genomic_DNA"/>
</dbReference>
<dbReference type="FunFam" id="1.10.510.10:FF:000421">
    <property type="entry name" value="Serine/threonine-protein kinase PAK 6"/>
    <property type="match status" value="1"/>
</dbReference>
<dbReference type="SMART" id="SM00220">
    <property type="entry name" value="S_TKc"/>
    <property type="match status" value="1"/>
</dbReference>
<feature type="compositionally biased region" description="Low complexity" evidence="5">
    <location>
        <begin position="632"/>
        <end position="652"/>
    </location>
</feature>
<feature type="compositionally biased region" description="Low complexity" evidence="5">
    <location>
        <begin position="731"/>
        <end position="765"/>
    </location>
</feature>
<accession>A0A0L0US82</accession>
<dbReference type="FunFam" id="3.30.200.20:FF:000817">
    <property type="entry name" value="STE/STE20/YSK protein kinase"/>
    <property type="match status" value="1"/>
</dbReference>
<dbReference type="SUPFAM" id="SSF56112">
    <property type="entry name" value="Protein kinase-like (PK-like)"/>
    <property type="match status" value="1"/>
</dbReference>
<dbReference type="GO" id="GO:0004674">
    <property type="term" value="F:protein serine/threonine kinase activity"/>
    <property type="evidence" value="ECO:0007669"/>
    <property type="project" value="UniProtKB-EC"/>
</dbReference>
<feature type="compositionally biased region" description="Low complexity" evidence="5">
    <location>
        <begin position="842"/>
        <end position="851"/>
    </location>
</feature>
<feature type="compositionally biased region" description="Low complexity" evidence="5">
    <location>
        <begin position="479"/>
        <end position="500"/>
    </location>
</feature>
<dbReference type="PANTHER" id="PTHR48012:SF21">
    <property type="entry name" value="PH DOMAIN-CONTAINING PROTEIN"/>
    <property type="match status" value="1"/>
</dbReference>
<dbReference type="GO" id="GO:0005524">
    <property type="term" value="F:ATP binding"/>
    <property type="evidence" value="ECO:0007669"/>
    <property type="project" value="UniProtKB-UniRule"/>
</dbReference>
<dbReference type="InterPro" id="IPR008271">
    <property type="entry name" value="Ser/Thr_kinase_AS"/>
</dbReference>
<feature type="region of interest" description="Disordered" evidence="5">
    <location>
        <begin position="299"/>
        <end position="319"/>
    </location>
</feature>
<reference evidence="8" key="1">
    <citation type="submission" date="2014-03" db="EMBL/GenBank/DDBJ databases">
        <title>The Genome Sequence of Puccinia striiformis f. sp. tritici PST-78.</title>
        <authorList>
            <consortium name="The Broad Institute Genome Sequencing Platform"/>
            <person name="Cuomo C."/>
            <person name="Hulbert S."/>
            <person name="Chen X."/>
            <person name="Walker B."/>
            <person name="Young S.K."/>
            <person name="Zeng Q."/>
            <person name="Gargeya S."/>
            <person name="Fitzgerald M."/>
            <person name="Haas B."/>
            <person name="Abouelleil A."/>
            <person name="Alvarado L."/>
            <person name="Arachchi H.M."/>
            <person name="Berlin A.M."/>
            <person name="Chapman S.B."/>
            <person name="Goldberg J."/>
            <person name="Griggs A."/>
            <person name="Gujja S."/>
            <person name="Hansen M."/>
            <person name="Howarth C."/>
            <person name="Imamovic A."/>
            <person name="Larimer J."/>
            <person name="McCowan C."/>
            <person name="Montmayeur A."/>
            <person name="Murphy C."/>
            <person name="Neiman D."/>
            <person name="Pearson M."/>
            <person name="Priest M."/>
            <person name="Roberts A."/>
            <person name="Saif S."/>
            <person name="Shea T."/>
            <person name="Sisk P."/>
            <person name="Sykes S."/>
            <person name="Wortman J."/>
            <person name="Nusbaum C."/>
            <person name="Birren B."/>
        </authorList>
    </citation>
    <scope>NUCLEOTIDE SEQUENCE [LARGE SCALE GENOMIC DNA]</scope>
    <source>
        <strain evidence="8">race PST-78</strain>
    </source>
</reference>
<dbReference type="InterPro" id="IPR017441">
    <property type="entry name" value="Protein_kinase_ATP_BS"/>
</dbReference>
<feature type="region of interest" description="Disordered" evidence="5">
    <location>
        <begin position="625"/>
        <end position="781"/>
    </location>
</feature>
<feature type="compositionally biased region" description="Polar residues" evidence="5">
    <location>
        <begin position="820"/>
        <end position="841"/>
    </location>
</feature>
<dbReference type="PROSITE" id="PS00107">
    <property type="entry name" value="PROTEIN_KINASE_ATP"/>
    <property type="match status" value="1"/>
</dbReference>
<evidence type="ECO:0000259" key="6">
    <source>
        <dbReference type="PROSITE" id="PS50011"/>
    </source>
</evidence>
<feature type="compositionally biased region" description="Polar residues" evidence="5">
    <location>
        <begin position="501"/>
        <end position="514"/>
    </location>
</feature>
<dbReference type="Gene3D" id="3.30.200.20">
    <property type="entry name" value="Phosphorylase Kinase, domain 1"/>
    <property type="match status" value="1"/>
</dbReference>
<dbReference type="InterPro" id="IPR011009">
    <property type="entry name" value="Kinase-like_dom_sf"/>
</dbReference>
<feature type="compositionally biased region" description="Polar residues" evidence="5">
    <location>
        <begin position="766"/>
        <end position="781"/>
    </location>
</feature>
<dbReference type="Proteomes" id="UP000054564">
    <property type="component" value="Unassembled WGS sequence"/>
</dbReference>
<feature type="compositionally biased region" description="Low complexity" evidence="5">
    <location>
        <begin position="558"/>
        <end position="578"/>
    </location>
</feature>